<dbReference type="InterPro" id="IPR000515">
    <property type="entry name" value="MetI-like"/>
</dbReference>
<keyword evidence="4 7" id="KW-0812">Transmembrane</keyword>
<evidence type="ECO:0000256" key="1">
    <source>
        <dbReference type="ARBA" id="ARBA00004651"/>
    </source>
</evidence>
<feature type="transmembrane region" description="Helical" evidence="7">
    <location>
        <begin position="40"/>
        <end position="62"/>
    </location>
</feature>
<dbReference type="InterPro" id="IPR035906">
    <property type="entry name" value="MetI-like_sf"/>
</dbReference>
<evidence type="ECO:0000256" key="2">
    <source>
        <dbReference type="ARBA" id="ARBA00022448"/>
    </source>
</evidence>
<feature type="transmembrane region" description="Helical" evidence="7">
    <location>
        <begin position="141"/>
        <end position="161"/>
    </location>
</feature>
<dbReference type="Proteomes" id="UP001183410">
    <property type="component" value="Unassembled WGS sequence"/>
</dbReference>
<dbReference type="RefSeq" id="WP_311668715.1">
    <property type="nucleotide sequence ID" value="NZ_JAVREO010000012.1"/>
</dbReference>
<keyword evidence="3" id="KW-1003">Cell membrane</keyword>
<dbReference type="PROSITE" id="PS50928">
    <property type="entry name" value="ABC_TM1"/>
    <property type="match status" value="1"/>
</dbReference>
<dbReference type="Pfam" id="PF00528">
    <property type="entry name" value="BPD_transp_1"/>
    <property type="match status" value="1"/>
</dbReference>
<dbReference type="Gene3D" id="1.10.3720.10">
    <property type="entry name" value="MetI-like"/>
    <property type="match status" value="1"/>
</dbReference>
<feature type="domain" description="ABC transmembrane type-1" evidence="9">
    <location>
        <begin position="103"/>
        <end position="315"/>
    </location>
</feature>
<dbReference type="SUPFAM" id="SSF161098">
    <property type="entry name" value="MetI-like"/>
    <property type="match status" value="1"/>
</dbReference>
<comment type="similarity">
    <text evidence="7">Belongs to the binding-protein-dependent transport system permease family.</text>
</comment>
<feature type="region of interest" description="Disordered" evidence="8">
    <location>
        <begin position="1"/>
        <end position="31"/>
    </location>
</feature>
<feature type="transmembrane region" description="Helical" evidence="7">
    <location>
        <begin position="107"/>
        <end position="129"/>
    </location>
</feature>
<keyword evidence="5 7" id="KW-1133">Transmembrane helix</keyword>
<evidence type="ECO:0000256" key="8">
    <source>
        <dbReference type="SAM" id="MobiDB-lite"/>
    </source>
</evidence>
<dbReference type="PANTHER" id="PTHR43005">
    <property type="entry name" value="BLR7065 PROTEIN"/>
    <property type="match status" value="1"/>
</dbReference>
<evidence type="ECO:0000256" key="7">
    <source>
        <dbReference type="RuleBase" id="RU363032"/>
    </source>
</evidence>
<evidence type="ECO:0000256" key="5">
    <source>
        <dbReference type="ARBA" id="ARBA00022989"/>
    </source>
</evidence>
<keyword evidence="2 7" id="KW-0813">Transport</keyword>
<reference evidence="11" key="1">
    <citation type="submission" date="2023-07" db="EMBL/GenBank/DDBJ databases">
        <title>30 novel species of actinomycetes from the DSMZ collection.</title>
        <authorList>
            <person name="Nouioui I."/>
        </authorList>
    </citation>
    <scope>NUCLEOTIDE SEQUENCE [LARGE SCALE GENOMIC DNA]</scope>
    <source>
        <strain evidence="11">DSM 44915</strain>
    </source>
</reference>
<evidence type="ECO:0000259" key="9">
    <source>
        <dbReference type="PROSITE" id="PS50928"/>
    </source>
</evidence>
<evidence type="ECO:0000256" key="3">
    <source>
        <dbReference type="ARBA" id="ARBA00022475"/>
    </source>
</evidence>
<proteinExistence type="inferred from homology"/>
<keyword evidence="11" id="KW-1185">Reference proteome</keyword>
<name>A0ABU2JUK2_9ACTN</name>
<evidence type="ECO:0000256" key="6">
    <source>
        <dbReference type="ARBA" id="ARBA00023136"/>
    </source>
</evidence>
<dbReference type="CDD" id="cd06261">
    <property type="entry name" value="TM_PBP2"/>
    <property type="match status" value="1"/>
</dbReference>
<evidence type="ECO:0000256" key="4">
    <source>
        <dbReference type="ARBA" id="ARBA00022692"/>
    </source>
</evidence>
<evidence type="ECO:0000313" key="11">
    <source>
        <dbReference type="Proteomes" id="UP001183410"/>
    </source>
</evidence>
<comment type="subcellular location">
    <subcellularLocation>
        <location evidence="1 7">Cell membrane</location>
        <topology evidence="1 7">Multi-pass membrane protein</topology>
    </subcellularLocation>
</comment>
<feature type="compositionally biased region" description="Basic residues" evidence="8">
    <location>
        <begin position="8"/>
        <end position="17"/>
    </location>
</feature>
<evidence type="ECO:0000313" key="10">
    <source>
        <dbReference type="EMBL" id="MDT0268625.1"/>
    </source>
</evidence>
<sequence length="326" mass="35629">MTTPPQHPQRRGLRKSAGRGASTAPETPAELRREHRRRNLFAYLTLSPTLAVVGLLMAYPLYVAIDLSLRGGQISDLLNLEQNPLTLDNYGDILTDPGLVNDIVRSMVYTLGVVLPAFALGLGLALLLNRAFPGRRIIRPLVLLPWAVPGVVVAAAFSWMLDASYGVVNYLLRTVGIIDENVAWLVDSNTAMFAVILPTIWKYYPFFILVLLAQLQSVPNELYEAARVDGASPLRQFTHVTWPAIRTASSLAIVITGIGVFREFDFIFPLTGGGPNDATQTLAIRIYNEAFQFFEMGTAAALGIVTMAICGALLKAAGRSVRREFG</sequence>
<accession>A0ABU2JUK2</accession>
<feature type="transmembrane region" description="Helical" evidence="7">
    <location>
        <begin position="191"/>
        <end position="213"/>
    </location>
</feature>
<gene>
    <name evidence="10" type="ORF">RM844_20275</name>
</gene>
<comment type="caution">
    <text evidence="10">The sequence shown here is derived from an EMBL/GenBank/DDBJ whole genome shotgun (WGS) entry which is preliminary data.</text>
</comment>
<feature type="transmembrane region" description="Helical" evidence="7">
    <location>
        <begin position="296"/>
        <end position="314"/>
    </location>
</feature>
<organism evidence="10 11">
    <name type="scientific">Streptomyces chisholmiae</name>
    <dbReference type="NCBI Taxonomy" id="3075540"/>
    <lineage>
        <taxon>Bacteria</taxon>
        <taxon>Bacillati</taxon>
        <taxon>Actinomycetota</taxon>
        <taxon>Actinomycetes</taxon>
        <taxon>Kitasatosporales</taxon>
        <taxon>Streptomycetaceae</taxon>
        <taxon>Streptomyces</taxon>
    </lineage>
</organism>
<dbReference type="EMBL" id="JAVREO010000012">
    <property type="protein sequence ID" value="MDT0268625.1"/>
    <property type="molecule type" value="Genomic_DNA"/>
</dbReference>
<protein>
    <submittedName>
        <fullName evidence="10">Sugar ABC transporter permease</fullName>
    </submittedName>
</protein>
<feature type="transmembrane region" description="Helical" evidence="7">
    <location>
        <begin position="244"/>
        <end position="261"/>
    </location>
</feature>
<dbReference type="PANTHER" id="PTHR43005:SF1">
    <property type="entry name" value="SPERMIDINE_PUTRESCINE TRANSPORT SYSTEM PERMEASE PROTEIN"/>
    <property type="match status" value="1"/>
</dbReference>
<keyword evidence="6 7" id="KW-0472">Membrane</keyword>